<comment type="similarity">
    <text evidence="3">Belongs to the PTEN phosphatase protein family.</text>
</comment>
<dbReference type="GO" id="GO:0005216">
    <property type="term" value="F:monoatomic ion channel activity"/>
    <property type="evidence" value="ECO:0007669"/>
    <property type="project" value="Ensembl"/>
</dbReference>
<keyword evidence="8" id="KW-0966">Cell projection</keyword>
<dbReference type="InterPro" id="IPR014020">
    <property type="entry name" value="Tensin_C2-dom"/>
</dbReference>
<dbReference type="GeneTree" id="ENSGT00940000154335"/>
<keyword evidence="6 10" id="KW-1133">Transmembrane helix</keyword>
<dbReference type="PROSITE" id="PS50056">
    <property type="entry name" value="TYR_PHOSPHATASE_2"/>
    <property type="match status" value="1"/>
</dbReference>
<evidence type="ECO:0000256" key="10">
    <source>
        <dbReference type="SAM" id="Phobius"/>
    </source>
</evidence>
<evidence type="ECO:0000259" key="11">
    <source>
        <dbReference type="PROSITE" id="PS50056"/>
    </source>
</evidence>
<dbReference type="Proteomes" id="UP000261540">
    <property type="component" value="Unplaced"/>
</dbReference>
<feature type="transmembrane region" description="Helical" evidence="10">
    <location>
        <begin position="93"/>
        <end position="112"/>
    </location>
</feature>
<feature type="transmembrane region" description="Helical" evidence="10">
    <location>
        <begin position="57"/>
        <end position="81"/>
    </location>
</feature>
<keyword evidence="15" id="KW-1185">Reference proteome</keyword>
<reference evidence="14" key="1">
    <citation type="submission" date="2025-05" db="UniProtKB">
        <authorList>
            <consortium name="Ensembl"/>
        </authorList>
    </citation>
    <scope>IDENTIFICATION</scope>
</reference>
<dbReference type="SUPFAM" id="SSF52799">
    <property type="entry name" value="(Phosphotyrosine protein) phosphatases II"/>
    <property type="match status" value="1"/>
</dbReference>
<evidence type="ECO:0000256" key="2">
    <source>
        <dbReference type="ARBA" id="ARBA00004316"/>
    </source>
</evidence>
<dbReference type="Pfam" id="PF10409">
    <property type="entry name" value="PTEN_C2"/>
    <property type="match status" value="1"/>
</dbReference>
<evidence type="ECO:0000256" key="6">
    <source>
        <dbReference type="ARBA" id="ARBA00022989"/>
    </source>
</evidence>
<dbReference type="FunFam" id="3.90.190.10:FF:000053">
    <property type="entry name" value="Phosphatidylinositol 3,4,5-trisphosphate 3-phosphatase TPTE2"/>
    <property type="match status" value="1"/>
</dbReference>
<feature type="transmembrane region" description="Helical" evidence="10">
    <location>
        <begin position="124"/>
        <end position="143"/>
    </location>
</feature>
<dbReference type="PROSITE" id="PS51182">
    <property type="entry name" value="C2_TENSIN"/>
    <property type="match status" value="1"/>
</dbReference>
<feature type="domain" description="C2 tensin-type" evidence="13">
    <location>
        <begin position="376"/>
        <end position="512"/>
    </location>
</feature>
<feature type="region of interest" description="Disordered" evidence="9">
    <location>
        <begin position="1"/>
        <end position="41"/>
    </location>
</feature>
<dbReference type="AlphaFoldDB" id="A0A3B3QCA9"/>
<evidence type="ECO:0000259" key="13">
    <source>
        <dbReference type="PROSITE" id="PS51182"/>
    </source>
</evidence>
<proteinExistence type="inferred from homology"/>
<keyword evidence="4 10" id="KW-0812">Transmembrane</keyword>
<dbReference type="GO" id="GO:0016020">
    <property type="term" value="C:membrane"/>
    <property type="evidence" value="ECO:0007669"/>
    <property type="project" value="UniProtKB-SubCell"/>
</dbReference>
<dbReference type="PROSITE" id="PS51181">
    <property type="entry name" value="PPASE_TENSIN"/>
    <property type="match status" value="1"/>
</dbReference>
<dbReference type="PROSITE" id="PS00383">
    <property type="entry name" value="TYR_PHOSPHATASE_1"/>
    <property type="match status" value="1"/>
</dbReference>
<dbReference type="Gene3D" id="2.60.40.1110">
    <property type="match status" value="1"/>
</dbReference>
<dbReference type="InterPro" id="IPR000387">
    <property type="entry name" value="Tyr_Pase_dom"/>
</dbReference>
<dbReference type="Pfam" id="PF00520">
    <property type="entry name" value="Ion_trans"/>
    <property type="match status" value="1"/>
</dbReference>
<dbReference type="InterPro" id="IPR016130">
    <property type="entry name" value="Tyr_Pase_AS"/>
</dbReference>
<evidence type="ECO:0000256" key="4">
    <source>
        <dbReference type="ARBA" id="ARBA00022692"/>
    </source>
</evidence>
<dbReference type="STRING" id="1676925.ENSPKIP00000004357"/>
<dbReference type="GO" id="GO:0030100">
    <property type="term" value="P:regulation of endocytosis"/>
    <property type="evidence" value="ECO:0007669"/>
    <property type="project" value="Ensembl"/>
</dbReference>
<organism evidence="14 15">
    <name type="scientific">Paramormyrops kingsleyae</name>
    <dbReference type="NCBI Taxonomy" id="1676925"/>
    <lineage>
        <taxon>Eukaryota</taxon>
        <taxon>Metazoa</taxon>
        <taxon>Chordata</taxon>
        <taxon>Craniata</taxon>
        <taxon>Vertebrata</taxon>
        <taxon>Euteleostomi</taxon>
        <taxon>Actinopterygii</taxon>
        <taxon>Neopterygii</taxon>
        <taxon>Teleostei</taxon>
        <taxon>Osteoglossocephala</taxon>
        <taxon>Osteoglossomorpha</taxon>
        <taxon>Osteoglossiformes</taxon>
        <taxon>Mormyridae</taxon>
        <taxon>Paramormyrops</taxon>
    </lineage>
</organism>
<dbReference type="FunFam" id="2.60.40.1110:FF:000004">
    <property type="entry name" value="Voltage-sensor containing phosphatase"/>
    <property type="match status" value="1"/>
</dbReference>
<evidence type="ECO:0000313" key="14">
    <source>
        <dbReference type="Ensembl" id="ENSPKIP00000004357.1"/>
    </source>
</evidence>
<dbReference type="Ensembl" id="ENSPKIT00000028339.1">
    <property type="protein sequence ID" value="ENSPKIP00000004357.1"/>
    <property type="gene ID" value="ENSPKIG00000021473.1"/>
</dbReference>
<dbReference type="Gene3D" id="3.90.190.10">
    <property type="entry name" value="Protein tyrosine phosphatase superfamily"/>
    <property type="match status" value="1"/>
</dbReference>
<evidence type="ECO:0000256" key="8">
    <source>
        <dbReference type="ARBA" id="ARBA00023273"/>
    </source>
</evidence>
<dbReference type="SUPFAM" id="SSF49562">
    <property type="entry name" value="C2 domain (Calcium/lipid-binding domain, CaLB)"/>
    <property type="match status" value="1"/>
</dbReference>
<dbReference type="InterPro" id="IPR027359">
    <property type="entry name" value="Volt_channel_dom_sf"/>
</dbReference>
<dbReference type="CDD" id="cd14510">
    <property type="entry name" value="PTP_VSP_TPTE"/>
    <property type="match status" value="1"/>
</dbReference>
<dbReference type="InterPro" id="IPR045102">
    <property type="entry name" value="PTP_VSP_TPTE"/>
</dbReference>
<evidence type="ECO:0000313" key="15">
    <source>
        <dbReference type="Proteomes" id="UP000261540"/>
    </source>
</evidence>
<feature type="domain" description="Phosphatase tensin-type" evidence="12">
    <location>
        <begin position="193"/>
        <end position="369"/>
    </location>
</feature>
<dbReference type="Ensembl" id="ENSPKIT00000028368.1">
    <property type="protein sequence ID" value="ENSPKIP00000004386.1"/>
    <property type="gene ID" value="ENSPKIG00000021473.1"/>
</dbReference>
<comment type="subcellular location">
    <subcellularLocation>
        <location evidence="2">Cell projection</location>
    </subcellularLocation>
    <subcellularLocation>
        <location evidence="1">Membrane</location>
        <topology evidence="1">Multi-pass membrane protein</topology>
    </subcellularLocation>
</comment>
<dbReference type="SUPFAM" id="SSF81324">
    <property type="entry name" value="Voltage-gated potassium channels"/>
    <property type="match status" value="1"/>
</dbReference>
<evidence type="ECO:0000256" key="9">
    <source>
        <dbReference type="SAM" id="MobiDB-lite"/>
    </source>
</evidence>
<dbReference type="GO" id="GO:0046856">
    <property type="term" value="P:phosphatidylinositol dephosphorylation"/>
    <property type="evidence" value="ECO:0007669"/>
    <property type="project" value="Ensembl"/>
</dbReference>
<evidence type="ECO:0000256" key="5">
    <source>
        <dbReference type="ARBA" id="ARBA00022801"/>
    </source>
</evidence>
<feature type="domain" description="Tyrosine specific protein phosphatases" evidence="11">
    <location>
        <begin position="278"/>
        <end position="338"/>
    </location>
</feature>
<dbReference type="SMART" id="SM00404">
    <property type="entry name" value="PTPc_motif"/>
    <property type="match status" value="1"/>
</dbReference>
<evidence type="ECO:0000256" key="3">
    <source>
        <dbReference type="ARBA" id="ARBA00007881"/>
    </source>
</evidence>
<evidence type="ECO:0000259" key="12">
    <source>
        <dbReference type="PROSITE" id="PS51181"/>
    </source>
</evidence>
<dbReference type="InterPro" id="IPR051281">
    <property type="entry name" value="Dual-spec_lipid-protein_phosph"/>
</dbReference>
<dbReference type="PANTHER" id="PTHR12305:SF60">
    <property type="entry name" value="PHOSPHATIDYLINOSITOL 3,4,5-TRISPHOSPHATE 3-PHOSPHATASE TPTE2-RELATED"/>
    <property type="match status" value="1"/>
</dbReference>
<dbReference type="InterPro" id="IPR029021">
    <property type="entry name" value="Prot-tyrosine_phosphatase-like"/>
</dbReference>
<dbReference type="SMART" id="SM01326">
    <property type="entry name" value="PTEN_C2"/>
    <property type="match status" value="1"/>
</dbReference>
<dbReference type="Pfam" id="PF22785">
    <property type="entry name" value="Tc-R-P"/>
    <property type="match status" value="1"/>
</dbReference>
<dbReference type="PANTHER" id="PTHR12305">
    <property type="entry name" value="PHOSPHATASE WITH HOMOLOGY TO TENSIN"/>
    <property type="match status" value="1"/>
</dbReference>
<evidence type="ECO:0000256" key="7">
    <source>
        <dbReference type="ARBA" id="ARBA00023136"/>
    </source>
</evidence>
<sequence length="512" mass="58367">MSSVLFNPGAGPKVNGVDSNGKEEASVSIDDGKEESDDPDTMHHHIRKKIAPFVMSFGFRVFGLVLILVDITLVIVDLAMTERLSHVHDTLEAVSLAISLFFLVDVILRVYVEGFKVYFSSKLNIADACIVVVTLIITMVYSFSDLSGAKLIPRVVSFFRALRIIILVRIFRLASQKKELEKVTRRMVSENKRRYQKDGFDLDLTYVTDRIIAMSFPSSGKQSFYRNPIREVARFLDTKHEDHYKVYNLCSEKGYDPQFFHYRVERVFIDDHNVPSLEAMLKYTASVREWMAADPRNIIAIHCKGGKGRTGTMICTWLIDSDQFESAQDSLDYFGERRTDQSKSSKFQGVETPSQSRYVGYYEIMKNKYNRQLPPEKSLKIKSIRIHSIAGVGRGNGTDLKVKIIVRKETVFQCACDKQDKCTLFPDAGNNAVVVSLQDGPVVSGDVKVMFESSAGLPKGYENCPFYFWFNTSFVEQNRLYLSREELDNPHKPKTWDIYKEDFGITLSFSDV</sequence>
<dbReference type="Gene3D" id="1.20.120.350">
    <property type="entry name" value="Voltage-gated potassium channels. Chain C"/>
    <property type="match status" value="1"/>
</dbReference>
<evidence type="ECO:0000256" key="1">
    <source>
        <dbReference type="ARBA" id="ARBA00004141"/>
    </source>
</evidence>
<dbReference type="GO" id="GO:0042995">
    <property type="term" value="C:cell projection"/>
    <property type="evidence" value="ECO:0007669"/>
    <property type="project" value="UniProtKB-SubCell"/>
</dbReference>
<dbReference type="InterPro" id="IPR029023">
    <property type="entry name" value="Tensin_phosphatase"/>
</dbReference>
<name>A0A3B3QCA9_9TELE</name>
<keyword evidence="5" id="KW-0378">Hydrolase</keyword>
<protein>
    <submittedName>
        <fullName evidence="14">Transmembrane phosphatase with tensin homology</fullName>
    </submittedName>
</protein>
<dbReference type="InterPro" id="IPR005821">
    <property type="entry name" value="Ion_trans_dom"/>
</dbReference>
<dbReference type="GO" id="GO:0005829">
    <property type="term" value="C:cytosol"/>
    <property type="evidence" value="ECO:0007669"/>
    <property type="project" value="TreeGrafter"/>
</dbReference>
<keyword evidence="7 10" id="KW-0472">Membrane</keyword>
<dbReference type="GO" id="GO:0016314">
    <property type="term" value="F:phosphatidylinositol-3,4,5-trisphosphate 3-phosphatase activity"/>
    <property type="evidence" value="ECO:0007669"/>
    <property type="project" value="Ensembl"/>
</dbReference>
<dbReference type="InterPro" id="IPR003595">
    <property type="entry name" value="Tyr_Pase_cat"/>
</dbReference>
<dbReference type="InterPro" id="IPR035892">
    <property type="entry name" value="C2_domain_sf"/>
</dbReference>
<accession>A0A3B3QCA9</accession>